<dbReference type="EMBL" id="CP042436">
    <property type="protein sequence ID" value="QEC61120.1"/>
    <property type="molecule type" value="Genomic_DNA"/>
</dbReference>
<feature type="transmembrane region" description="Helical" evidence="1">
    <location>
        <begin position="282"/>
        <end position="300"/>
    </location>
</feature>
<dbReference type="AlphaFoldDB" id="A0A5B8UPW5"/>
<keyword evidence="2" id="KW-0560">Oxidoreductase</keyword>
<dbReference type="GO" id="GO:0004497">
    <property type="term" value="F:monooxygenase activity"/>
    <property type="evidence" value="ECO:0007669"/>
    <property type="project" value="UniProtKB-KW"/>
</dbReference>
<keyword evidence="1" id="KW-0472">Membrane</keyword>
<accession>A0A5B8UPW5</accession>
<feature type="transmembrane region" description="Helical" evidence="1">
    <location>
        <begin position="259"/>
        <end position="276"/>
    </location>
</feature>
<reference evidence="2 3" key="1">
    <citation type="journal article" date="2017" name="Curr. Microbiol.">
        <title>Mucilaginibacter ginsenosidivorans sp. nov., Isolated from Soil of Ginseng Field.</title>
        <authorList>
            <person name="Kim M.M."/>
            <person name="Siddiqi M.Z."/>
            <person name="Im W.T."/>
        </authorList>
    </citation>
    <scope>NUCLEOTIDE SEQUENCE [LARGE SCALE GENOMIC DNA]</scope>
    <source>
        <strain evidence="2 3">Gsoil 3017</strain>
    </source>
</reference>
<sequence length="328" mass="38746">MIKLFRSYNPLNMLWLALVLILLRITFLSAIPIKEEFPFAELFSRLHLPSSYQYVFPPGLDLFLAGCLVYGQALLINYLVNYHNLLGRSTFLPALTYVTASSLFPPFLMLGAPLVCNFLVIWMLFKLFSFYKGEDIKSTSYDLGMIVAVGTLFYLPFIYLFLTIWLALVVFRPFNWREWVACIIGFATIFFFLAVSYYLSDRMQQFYDIWLPLAAKFKVVISFNYYNYLVLIPVIIILVLGFFKLQQNFFKSYVQTRKSLQLLMMMFLIAGFSFYIRPDFHLDHFLLCAIPAAIFFAYYFLYANYRWFYESLYIILLASIIYFQFNTF</sequence>
<name>A0A5B8UPW5_9SPHI</name>
<keyword evidence="2" id="KW-0503">Monooxygenase</keyword>
<dbReference type="RefSeq" id="WP_147029699.1">
    <property type="nucleotide sequence ID" value="NZ_CP042436.1"/>
</dbReference>
<dbReference type="Pfam" id="PF19992">
    <property type="entry name" value="DUF6427"/>
    <property type="match status" value="1"/>
</dbReference>
<feature type="transmembrane region" description="Helical" evidence="1">
    <location>
        <begin position="178"/>
        <end position="199"/>
    </location>
</feature>
<feature type="transmembrane region" description="Helical" evidence="1">
    <location>
        <begin position="145"/>
        <end position="171"/>
    </location>
</feature>
<gene>
    <name evidence="2" type="ORF">FRZ54_00500</name>
</gene>
<feature type="transmembrane region" description="Helical" evidence="1">
    <location>
        <begin position="225"/>
        <end position="243"/>
    </location>
</feature>
<dbReference type="InterPro" id="IPR045625">
    <property type="entry name" value="DUF6427"/>
</dbReference>
<dbReference type="KEGG" id="mgin:FRZ54_00500"/>
<organism evidence="2 3">
    <name type="scientific">Mucilaginibacter ginsenosidivorans</name>
    <dbReference type="NCBI Taxonomy" id="398053"/>
    <lineage>
        <taxon>Bacteria</taxon>
        <taxon>Pseudomonadati</taxon>
        <taxon>Bacteroidota</taxon>
        <taxon>Sphingobacteriia</taxon>
        <taxon>Sphingobacteriales</taxon>
        <taxon>Sphingobacteriaceae</taxon>
        <taxon>Mucilaginibacter</taxon>
    </lineage>
</organism>
<protein>
    <submittedName>
        <fullName evidence="2">Beta-carotene 15,15'-monooxygenase</fullName>
    </submittedName>
</protein>
<evidence type="ECO:0000313" key="2">
    <source>
        <dbReference type="EMBL" id="QEC61120.1"/>
    </source>
</evidence>
<keyword evidence="1" id="KW-1133">Transmembrane helix</keyword>
<evidence type="ECO:0000313" key="3">
    <source>
        <dbReference type="Proteomes" id="UP000321479"/>
    </source>
</evidence>
<keyword evidence="3" id="KW-1185">Reference proteome</keyword>
<dbReference type="Proteomes" id="UP000321479">
    <property type="component" value="Chromosome"/>
</dbReference>
<feature type="transmembrane region" description="Helical" evidence="1">
    <location>
        <begin position="54"/>
        <end position="80"/>
    </location>
</feature>
<keyword evidence="1" id="KW-0812">Transmembrane</keyword>
<feature type="transmembrane region" description="Helical" evidence="1">
    <location>
        <begin position="307"/>
        <end position="325"/>
    </location>
</feature>
<feature type="transmembrane region" description="Helical" evidence="1">
    <location>
        <begin position="92"/>
        <end position="125"/>
    </location>
</feature>
<dbReference type="OrthoDB" id="1115611at2"/>
<evidence type="ECO:0000256" key="1">
    <source>
        <dbReference type="SAM" id="Phobius"/>
    </source>
</evidence>
<proteinExistence type="predicted"/>